<comment type="similarity">
    <text evidence="4">Belongs to the major facilitator superfamily. Sugar transporter (TC 2.A.1.1) family. Glucose transporter subfamily.</text>
</comment>
<dbReference type="PANTHER" id="PTHR23503">
    <property type="entry name" value="SOLUTE CARRIER FAMILY 2"/>
    <property type="match status" value="1"/>
</dbReference>
<dbReference type="Pfam" id="PF00083">
    <property type="entry name" value="Sugar_tr"/>
    <property type="match status" value="1"/>
</dbReference>
<evidence type="ECO:0000256" key="12">
    <source>
        <dbReference type="ARBA" id="ARBA00029961"/>
    </source>
</evidence>
<keyword evidence="8 18" id="KW-0762">Sugar transport</keyword>
<sequence>MWCTALGHDLGQARALMPPMVLGLGTNNQHSEIWYLDCYTTSKLLEYPLVIAAIFIIGIGGSFQYGFHVSVMTSPSLELVNTTGTQRYGVRLDEGQVSLIWSFLVSIFCIGGMLGSLLAEQMCKKYGRKQCLLLNNLPAILAAVLMVLSQRAVSFEMIMVARLLYGINTGVGVTLHPMYLVECAPKNLRGTVGVMVATFCSLGKFIGQLLGIGELLGTGDRWVWLLGFSGFAALLQLSTLPLLPESPRYLLLNRRDHQGYDRAAKRLWGSRDYSVDTKEMLQERTALQDIKVHTVMELLLSRSMRWPVLTIIVTFSALQLSGINAVYFYSMDVFRAAGIPEQQLRYVALGMGLCEVASSLGCAIAVGFIGRKALLLWGYIGVGVTQTLLTITLNLQTQISWMPYCSILLIFLSIFFFSSGPAGVTMSLLGEFFTHSYKPAGYAIASNINWVCMFLVGMLFPFIVKYLGSFCFMIFLFFNTTVAAFVWFNVPETNNLSALEIKQEFLKMHTKTKTKTETKTETKAKTETKTETKAETETKTETKAETETETETKTKTCGPTRFETAVDTEGHSCQTRL</sequence>
<dbReference type="GO" id="GO:0005353">
    <property type="term" value="F:fructose transmembrane transporter activity"/>
    <property type="evidence" value="ECO:0007669"/>
    <property type="project" value="UniProtKB-ARBA"/>
</dbReference>
<evidence type="ECO:0000256" key="14">
    <source>
        <dbReference type="RuleBase" id="RU003346"/>
    </source>
</evidence>
<dbReference type="PROSITE" id="PS50850">
    <property type="entry name" value="MFS"/>
    <property type="match status" value="1"/>
</dbReference>
<evidence type="ECO:0000256" key="3">
    <source>
        <dbReference type="ARBA" id="ARBA00004651"/>
    </source>
</evidence>
<dbReference type="InterPro" id="IPR005829">
    <property type="entry name" value="Sugar_transporter_CS"/>
</dbReference>
<evidence type="ECO:0000256" key="1">
    <source>
        <dbReference type="ARBA" id="ARBA00000590"/>
    </source>
</evidence>
<evidence type="ECO:0000256" key="16">
    <source>
        <dbReference type="SAM" id="Phobius"/>
    </source>
</evidence>
<dbReference type="PRINTS" id="PR00171">
    <property type="entry name" value="SUGRTRNSPORT"/>
</dbReference>
<dbReference type="GO" id="GO:0055056">
    <property type="term" value="F:D-glucose transmembrane transporter activity"/>
    <property type="evidence" value="ECO:0007669"/>
    <property type="project" value="TreeGrafter"/>
</dbReference>
<evidence type="ECO:0000256" key="8">
    <source>
        <dbReference type="ARBA" id="ARBA00022597"/>
    </source>
</evidence>
<evidence type="ECO:0000313" key="18">
    <source>
        <dbReference type="EMBL" id="KAK0139537.1"/>
    </source>
</evidence>
<accession>A0AA47NXG0</accession>
<feature type="transmembrane region" description="Helical" evidence="16">
    <location>
        <begin position="376"/>
        <end position="395"/>
    </location>
</feature>
<evidence type="ECO:0000256" key="4">
    <source>
        <dbReference type="ARBA" id="ARBA00007004"/>
    </source>
</evidence>
<evidence type="ECO:0000256" key="7">
    <source>
        <dbReference type="ARBA" id="ARBA00022475"/>
    </source>
</evidence>
<dbReference type="InterPro" id="IPR003663">
    <property type="entry name" value="Sugar/inositol_transpt"/>
</dbReference>
<evidence type="ECO:0000256" key="5">
    <source>
        <dbReference type="ARBA" id="ARBA00015973"/>
    </source>
</evidence>
<comment type="subcellular location">
    <subcellularLocation>
        <location evidence="2">Cell membrane</location>
        <location evidence="2">Sarcolemma</location>
    </subcellularLocation>
    <subcellularLocation>
        <location evidence="3">Cell membrane</location>
        <topology evidence="3">Multi-pass membrane protein</topology>
    </subcellularLocation>
</comment>
<feature type="transmembrane region" description="Helical" evidence="16">
    <location>
        <begin position="441"/>
        <end position="460"/>
    </location>
</feature>
<dbReference type="InterPro" id="IPR045263">
    <property type="entry name" value="GLUT"/>
</dbReference>
<feature type="domain" description="Major facilitator superfamily (MFS) profile" evidence="17">
    <location>
        <begin position="54"/>
        <end position="494"/>
    </location>
</feature>
<comment type="catalytic activity">
    <reaction evidence="1">
        <text>D-fructose(out) = D-fructose(in)</text>
        <dbReference type="Rhea" id="RHEA:60372"/>
        <dbReference type="ChEBI" id="CHEBI:37721"/>
    </reaction>
</comment>
<keyword evidence="6 14" id="KW-0813">Transport</keyword>
<dbReference type="NCBIfam" id="TIGR00879">
    <property type="entry name" value="SP"/>
    <property type="match status" value="1"/>
</dbReference>
<dbReference type="InterPro" id="IPR036259">
    <property type="entry name" value="MFS_trans_sf"/>
</dbReference>
<evidence type="ECO:0000256" key="15">
    <source>
        <dbReference type="SAM" id="MobiDB-lite"/>
    </source>
</evidence>
<keyword evidence="9 16" id="KW-0812">Transmembrane</keyword>
<keyword evidence="10 16" id="KW-1133">Transmembrane helix</keyword>
<evidence type="ECO:0000256" key="10">
    <source>
        <dbReference type="ARBA" id="ARBA00022989"/>
    </source>
</evidence>
<dbReference type="AlphaFoldDB" id="A0AA47NXG0"/>
<dbReference type="GO" id="GO:1990539">
    <property type="term" value="P:fructose import across plasma membrane"/>
    <property type="evidence" value="ECO:0007669"/>
    <property type="project" value="UniProtKB-ARBA"/>
</dbReference>
<feature type="transmembrane region" description="Helical" evidence="16">
    <location>
        <begin position="222"/>
        <end position="243"/>
    </location>
</feature>
<dbReference type="PROSITE" id="PS00217">
    <property type="entry name" value="SUGAR_TRANSPORT_2"/>
    <property type="match status" value="1"/>
</dbReference>
<keyword evidence="19" id="KW-1185">Reference proteome</keyword>
<feature type="transmembrane region" description="Helical" evidence="16">
    <location>
        <begin position="349"/>
        <end position="369"/>
    </location>
</feature>
<dbReference type="GO" id="GO:0070837">
    <property type="term" value="P:dehydroascorbic acid transport"/>
    <property type="evidence" value="ECO:0007669"/>
    <property type="project" value="TreeGrafter"/>
</dbReference>
<evidence type="ECO:0000256" key="6">
    <source>
        <dbReference type="ARBA" id="ARBA00022448"/>
    </source>
</evidence>
<organism evidence="18 19">
    <name type="scientific">Merluccius polli</name>
    <name type="common">Benguela hake</name>
    <name type="synonym">Merluccius cadenati</name>
    <dbReference type="NCBI Taxonomy" id="89951"/>
    <lineage>
        <taxon>Eukaryota</taxon>
        <taxon>Metazoa</taxon>
        <taxon>Chordata</taxon>
        <taxon>Craniata</taxon>
        <taxon>Vertebrata</taxon>
        <taxon>Euteleostomi</taxon>
        <taxon>Actinopterygii</taxon>
        <taxon>Neopterygii</taxon>
        <taxon>Teleostei</taxon>
        <taxon>Neoteleostei</taxon>
        <taxon>Acanthomorphata</taxon>
        <taxon>Zeiogadaria</taxon>
        <taxon>Gadariae</taxon>
        <taxon>Gadiformes</taxon>
        <taxon>Gadoidei</taxon>
        <taxon>Merlucciidae</taxon>
        <taxon>Merluccius</taxon>
    </lineage>
</organism>
<feature type="transmembrane region" description="Helical" evidence="16">
    <location>
        <begin position="99"/>
        <end position="119"/>
    </location>
</feature>
<dbReference type="InterPro" id="IPR020846">
    <property type="entry name" value="MFS_dom"/>
</dbReference>
<dbReference type="InterPro" id="IPR005828">
    <property type="entry name" value="MFS_sugar_transport-like"/>
</dbReference>
<dbReference type="PANTHER" id="PTHR23503:SF54">
    <property type="entry name" value="MAJOR FACILITATOR SUPERFAMILY (MFS) PROFILE DOMAIN-CONTAINING PROTEIN"/>
    <property type="match status" value="1"/>
</dbReference>
<comment type="caution">
    <text evidence="18">The sequence shown here is derived from an EMBL/GenBank/DDBJ whole genome shotgun (WGS) entry which is preliminary data.</text>
</comment>
<evidence type="ECO:0000256" key="2">
    <source>
        <dbReference type="ARBA" id="ARBA00004135"/>
    </source>
</evidence>
<name>A0AA47NXG0_MERPO</name>
<dbReference type="GO" id="GO:0046323">
    <property type="term" value="P:D-glucose import"/>
    <property type="evidence" value="ECO:0007669"/>
    <property type="project" value="TreeGrafter"/>
</dbReference>
<dbReference type="GO" id="GO:0042383">
    <property type="term" value="C:sarcolemma"/>
    <property type="evidence" value="ECO:0007669"/>
    <property type="project" value="UniProtKB-SubCell"/>
</dbReference>
<feature type="transmembrane region" description="Helical" evidence="16">
    <location>
        <begin position="192"/>
        <end position="210"/>
    </location>
</feature>
<evidence type="ECO:0000313" key="19">
    <source>
        <dbReference type="Proteomes" id="UP001174136"/>
    </source>
</evidence>
<feature type="compositionally biased region" description="Basic and acidic residues" evidence="15">
    <location>
        <begin position="516"/>
        <end position="554"/>
    </location>
</feature>
<proteinExistence type="inferred from homology"/>
<reference evidence="18" key="1">
    <citation type="journal article" date="2023" name="Front. Mar. Sci.">
        <title>A new Merluccius polli reference genome to investigate the effects of global change in West African waters.</title>
        <authorList>
            <person name="Mateo J.L."/>
            <person name="Blanco-Fernandez C."/>
            <person name="Garcia-Vazquez E."/>
            <person name="Machado-Schiaffino G."/>
        </authorList>
    </citation>
    <scope>NUCLEOTIDE SEQUENCE</scope>
    <source>
        <strain evidence="18">C29</strain>
        <tissue evidence="18">Fin</tissue>
    </source>
</reference>
<feature type="transmembrane region" description="Helical" evidence="16">
    <location>
        <begin position="159"/>
        <end position="180"/>
    </location>
</feature>
<dbReference type="EMBL" id="JAOPHQ010004344">
    <property type="protein sequence ID" value="KAK0139537.1"/>
    <property type="molecule type" value="Genomic_DNA"/>
</dbReference>
<feature type="transmembrane region" description="Helical" evidence="16">
    <location>
        <begin position="466"/>
        <end position="488"/>
    </location>
</feature>
<feature type="transmembrane region" description="Helical" evidence="16">
    <location>
        <begin position="131"/>
        <end position="153"/>
    </location>
</feature>
<gene>
    <name evidence="18" type="primary">SLC2A9_2</name>
    <name evidence="18" type="ORF">N1851_023590</name>
</gene>
<dbReference type="FunFam" id="1.20.1250.20:FF:001511">
    <property type="entry name" value="Solute carrier family 2, facilitated glucose transporter member 5"/>
    <property type="match status" value="1"/>
</dbReference>
<evidence type="ECO:0000256" key="9">
    <source>
        <dbReference type="ARBA" id="ARBA00022692"/>
    </source>
</evidence>
<feature type="transmembrane region" description="Helical" evidence="16">
    <location>
        <begin position="401"/>
        <end position="429"/>
    </location>
</feature>
<protein>
    <recommendedName>
        <fullName evidence="5">Solute carrier family 2, facilitated glucose transporter member 5</fullName>
    </recommendedName>
    <alternativeName>
        <fullName evidence="13">Fructose transporter</fullName>
    </alternativeName>
    <alternativeName>
        <fullName evidence="12">Glucose transporter type 5, small intestine</fullName>
    </alternativeName>
</protein>
<dbReference type="Gene3D" id="1.20.1250.20">
    <property type="entry name" value="MFS general substrate transporter like domains"/>
    <property type="match status" value="1"/>
</dbReference>
<feature type="transmembrane region" description="Helical" evidence="16">
    <location>
        <begin position="49"/>
        <end position="67"/>
    </location>
</feature>
<evidence type="ECO:0000259" key="17">
    <source>
        <dbReference type="PROSITE" id="PS50850"/>
    </source>
</evidence>
<evidence type="ECO:0000256" key="13">
    <source>
        <dbReference type="ARBA" id="ARBA00031099"/>
    </source>
</evidence>
<feature type="transmembrane region" description="Helical" evidence="16">
    <location>
        <begin position="306"/>
        <end position="329"/>
    </location>
</feature>
<dbReference type="SUPFAM" id="SSF103473">
    <property type="entry name" value="MFS general substrate transporter"/>
    <property type="match status" value="1"/>
</dbReference>
<keyword evidence="7" id="KW-1003">Cell membrane</keyword>
<dbReference type="Proteomes" id="UP001174136">
    <property type="component" value="Unassembled WGS sequence"/>
</dbReference>
<evidence type="ECO:0000256" key="11">
    <source>
        <dbReference type="ARBA" id="ARBA00023136"/>
    </source>
</evidence>
<keyword evidence="11 16" id="KW-0472">Membrane</keyword>
<feature type="region of interest" description="Disordered" evidence="15">
    <location>
        <begin position="516"/>
        <end position="555"/>
    </location>
</feature>